<accession>A0A0A9H409</accession>
<organism evidence="1">
    <name type="scientific">Arundo donax</name>
    <name type="common">Giant reed</name>
    <name type="synonym">Donax arundinaceus</name>
    <dbReference type="NCBI Taxonomy" id="35708"/>
    <lineage>
        <taxon>Eukaryota</taxon>
        <taxon>Viridiplantae</taxon>
        <taxon>Streptophyta</taxon>
        <taxon>Embryophyta</taxon>
        <taxon>Tracheophyta</taxon>
        <taxon>Spermatophyta</taxon>
        <taxon>Magnoliopsida</taxon>
        <taxon>Liliopsida</taxon>
        <taxon>Poales</taxon>
        <taxon>Poaceae</taxon>
        <taxon>PACMAD clade</taxon>
        <taxon>Arundinoideae</taxon>
        <taxon>Arundineae</taxon>
        <taxon>Arundo</taxon>
    </lineage>
</organism>
<name>A0A0A9H409_ARUDO</name>
<proteinExistence type="predicted"/>
<evidence type="ECO:0000313" key="1">
    <source>
        <dbReference type="EMBL" id="JAE31502.1"/>
    </source>
</evidence>
<protein>
    <submittedName>
        <fullName evidence="1">Uncharacterized protein</fullName>
    </submittedName>
</protein>
<reference evidence="1" key="1">
    <citation type="submission" date="2014-09" db="EMBL/GenBank/DDBJ databases">
        <authorList>
            <person name="Magalhaes I.L.F."/>
            <person name="Oliveira U."/>
            <person name="Santos F.R."/>
            <person name="Vidigal T.H.D.A."/>
            <person name="Brescovit A.D."/>
            <person name="Santos A.J."/>
        </authorList>
    </citation>
    <scope>NUCLEOTIDE SEQUENCE</scope>
    <source>
        <tissue evidence="1">Shoot tissue taken approximately 20 cm above the soil surface</tissue>
    </source>
</reference>
<reference evidence="1" key="2">
    <citation type="journal article" date="2015" name="Data Brief">
        <title>Shoot transcriptome of the giant reed, Arundo donax.</title>
        <authorList>
            <person name="Barrero R.A."/>
            <person name="Guerrero F.D."/>
            <person name="Moolhuijzen P."/>
            <person name="Goolsby J.A."/>
            <person name="Tidwell J."/>
            <person name="Bellgard S.E."/>
            <person name="Bellgard M.I."/>
        </authorList>
    </citation>
    <scope>NUCLEOTIDE SEQUENCE</scope>
    <source>
        <tissue evidence="1">Shoot tissue taken approximately 20 cm above the soil surface</tissue>
    </source>
</reference>
<dbReference type="EMBL" id="GBRH01166394">
    <property type="protein sequence ID" value="JAE31502.1"/>
    <property type="molecule type" value="Transcribed_RNA"/>
</dbReference>
<sequence>MHYLFAQLSNLYYLPRCMRP</sequence>
<dbReference type="AlphaFoldDB" id="A0A0A9H409"/>